<comment type="caution">
    <text evidence="2">The sequence shown here is derived from an EMBL/GenBank/DDBJ whole genome shotgun (WGS) entry which is preliminary data.</text>
</comment>
<reference evidence="2" key="1">
    <citation type="submission" date="2016-10" db="EMBL/GenBank/DDBJ databases">
        <title>Sequence of Gallionella enrichment culture.</title>
        <authorList>
            <person name="Poehlein A."/>
            <person name="Muehling M."/>
            <person name="Daniel R."/>
        </authorList>
    </citation>
    <scope>NUCLEOTIDE SEQUENCE</scope>
</reference>
<dbReference type="Pfam" id="PF05580">
    <property type="entry name" value="Peptidase_S55"/>
    <property type="match status" value="1"/>
</dbReference>
<organism evidence="2">
    <name type="scientific">mine drainage metagenome</name>
    <dbReference type="NCBI Taxonomy" id="410659"/>
    <lineage>
        <taxon>unclassified sequences</taxon>
        <taxon>metagenomes</taxon>
        <taxon>ecological metagenomes</taxon>
    </lineage>
</organism>
<dbReference type="PROSITE" id="PS51494">
    <property type="entry name" value="SPOIVB"/>
    <property type="match status" value="1"/>
</dbReference>
<evidence type="ECO:0000313" key="2">
    <source>
        <dbReference type="EMBL" id="OIR01791.1"/>
    </source>
</evidence>
<evidence type="ECO:0000259" key="1">
    <source>
        <dbReference type="PROSITE" id="PS51494"/>
    </source>
</evidence>
<feature type="domain" description="Peptidase S55" evidence="1">
    <location>
        <begin position="1"/>
        <end position="144"/>
    </location>
</feature>
<name>A0A1J5S0R0_9ZZZZ</name>
<accession>A0A1J5S0R0</accession>
<sequence length="578" mass="60810">MHAVATLRRTLALLFAWCLAAACARAIDLLPLSQVRPGEEGVVMTVFQGTRPEPFRVRVTGVLENALGPGKSLIICELTDPRVQNMGAAAGMSGSPLYIGGKLAGALSYQIQHFETVHFAGFTPAQDLDEVKATLPAGTGSASPAPVASASGTFLPVKPVFSFGGLSPQVEALVASRFSELGLALGAPAGGGAPTPAVSRPAELQPGSPISAALCVGDITLGATGTVSIVDGNHVVAFGHPMMGIGATDMPFCSADILTILPSTMSSFKLANIGGVIGTLQEDRLSGVAGVIGPVPDLIDVAVEVHPVSGPDRTLHFRVVRNQALSPMIIASGALQGLLGSNDASMSEGFRLDARIDYAGRRPFPMHFLYPGTQAFVMGLREFAGQLATLLFNPYEKVFPKSIQLRIAALGEDPVAVVDRFQLSRSVARPGETVVASVSWRDYQGAVHRAEIPFRADPAWAGKSLDVVLMSGSSLDELTGHGGVMMASQFRSFDAYLAALSGDRRPDGAYLAVVERTSLFRDQGVTTPDLPGSLERIARDADAARFQRVEAYSSLFERHLIPGKLAFVSLSRPLRVSD</sequence>
<gene>
    <name evidence="2" type="ORF">GALL_160920</name>
</gene>
<protein>
    <recommendedName>
        <fullName evidence="1">Peptidase S55 domain-containing protein</fullName>
    </recommendedName>
</protein>
<dbReference type="InterPro" id="IPR008763">
    <property type="entry name" value="Peptidase_S55"/>
</dbReference>
<dbReference type="AlphaFoldDB" id="A0A1J5S0R0"/>
<dbReference type="EMBL" id="MLJW01000080">
    <property type="protein sequence ID" value="OIR01791.1"/>
    <property type="molecule type" value="Genomic_DNA"/>
</dbReference>
<proteinExistence type="predicted"/>